<keyword evidence="6" id="KW-1185">Reference proteome</keyword>
<sequence>MSSQQAKSDAAIPSWDGSNRTWRRYCKEVGWFVGSTKASQRRYTASKLVSRLTGSARLLAMSWSQREFDGEQGVTLLLRRLASSPLVRRSLPNAAAIMNEYFGFRKRPNETIGQFLVRETLGFEEFQEALLQLKDERDGIDPAERIFDLPELTGSLDEDDNWRHWQRRDDWRGWQRWSDRGSEPDGEAAEHRPDAAEYEQVPQSETKSDPGRRSAPADPDPFEMNVLENPPEFYESWYTEDMLVPILVGMDHLRKTGLILDFCDGHAVHGNDLQPVPYKMEQNFKGHFMVNIVNYMFGSTADSEAAMLQQLTAESFAEAAAPLDHPRERGPDPEDPRCSPKCWPCFNKHGSFETGSNNHGLWKHCGICGLRTSYVPRVSSLGKNVQKLDMKLVTNVMNQLEMDLRPQGKLPNRALFELLLELMETGQKISGLKYQLMHLEEQAMALEHRYQKTLKMDPSASSTKDMLIKKEETELMGYLTEEEKAKILSVVEERKNKEAAQIDDPDYLNFTLDAPENVKGVTFDVELETESMHDNDVFTAAPSFEDMQAAAVEIECMMCFNSMQSEDKSNKQKNLKNKKKKNLKKFHASLIEQSSTAGKTVPQRLHNDSKKAHSGSFKESQFALPWKILKAAMTLLTMLTLTAQTQLRDFLHGEHVDGWEFFCAPESWLTSACRSEGLRMSRINLQQGFDLYRKDTYDMLREKYQKEKPKRLWVSTRCTYWCPFTSLNYRTEEEKSRLAQHRRRERAMFRLLIPFLLEVLEQDDNVELFWEWPTRCYGWEDAEFLRLVRGLQRLGRDWNYGRLWRSELYPEKWLHYLHAPVPLDDPPEDALHSLGLFEFMPVEGEEPSEQERSRWNVQLLKYHRAAGHPNNYNLARILRDAGRPKWQVQAAYDLRCEDCAALKLGGESSGKIPPASMRPLPAAWEVVGLDVSEWHPPGSKEKHKIVVFMDLATKFKCTSILKSYDASKMESENSEMLLQAFNTALASGQTKTESSGA</sequence>
<evidence type="ECO:0000313" key="6">
    <source>
        <dbReference type="Proteomes" id="UP001152797"/>
    </source>
</evidence>
<dbReference type="AlphaFoldDB" id="A0A9P1DVC6"/>
<evidence type="ECO:0000256" key="1">
    <source>
        <dbReference type="SAM" id="Coils"/>
    </source>
</evidence>
<accession>A0A9P1DVC6</accession>
<dbReference type="EMBL" id="CAMXCT010006614">
    <property type="protein sequence ID" value="CAI4017000.1"/>
    <property type="molecule type" value="Genomic_DNA"/>
</dbReference>
<gene>
    <name evidence="3" type="ORF">C1SCF055_LOCUS41678</name>
</gene>
<dbReference type="EMBL" id="CAMXCT030006614">
    <property type="protein sequence ID" value="CAL4804312.1"/>
    <property type="molecule type" value="Genomic_DNA"/>
</dbReference>
<evidence type="ECO:0000313" key="5">
    <source>
        <dbReference type="EMBL" id="CAL4804312.1"/>
    </source>
</evidence>
<feature type="region of interest" description="Disordered" evidence="2">
    <location>
        <begin position="176"/>
        <end position="223"/>
    </location>
</feature>
<name>A0A9P1DVC6_9DINO</name>
<feature type="compositionally biased region" description="Basic and acidic residues" evidence="2">
    <location>
        <begin position="176"/>
        <end position="195"/>
    </location>
</feature>
<reference evidence="4" key="2">
    <citation type="submission" date="2024-04" db="EMBL/GenBank/DDBJ databases">
        <authorList>
            <person name="Chen Y."/>
            <person name="Shah S."/>
            <person name="Dougan E. K."/>
            <person name="Thang M."/>
            <person name="Chan C."/>
        </authorList>
    </citation>
    <scope>NUCLEOTIDE SEQUENCE [LARGE SCALE GENOMIC DNA]</scope>
</reference>
<keyword evidence="1" id="KW-0175">Coiled coil</keyword>
<reference evidence="3" key="1">
    <citation type="submission" date="2022-10" db="EMBL/GenBank/DDBJ databases">
        <authorList>
            <person name="Chen Y."/>
            <person name="Dougan E. K."/>
            <person name="Chan C."/>
            <person name="Rhodes N."/>
            <person name="Thang M."/>
        </authorList>
    </citation>
    <scope>NUCLEOTIDE SEQUENCE</scope>
</reference>
<proteinExistence type="predicted"/>
<dbReference type="Proteomes" id="UP001152797">
    <property type="component" value="Unassembled WGS sequence"/>
</dbReference>
<feature type="coiled-coil region" evidence="1">
    <location>
        <begin position="429"/>
        <end position="456"/>
    </location>
</feature>
<protein>
    <submittedName>
        <fullName evidence="5">CCHC-type domain-containing protein</fullName>
    </submittedName>
</protein>
<organism evidence="3">
    <name type="scientific">Cladocopium goreaui</name>
    <dbReference type="NCBI Taxonomy" id="2562237"/>
    <lineage>
        <taxon>Eukaryota</taxon>
        <taxon>Sar</taxon>
        <taxon>Alveolata</taxon>
        <taxon>Dinophyceae</taxon>
        <taxon>Suessiales</taxon>
        <taxon>Symbiodiniaceae</taxon>
        <taxon>Cladocopium</taxon>
    </lineage>
</organism>
<evidence type="ECO:0000313" key="4">
    <source>
        <dbReference type="EMBL" id="CAL1170375.1"/>
    </source>
</evidence>
<dbReference type="EMBL" id="CAMXCT020006614">
    <property type="protein sequence ID" value="CAL1170375.1"/>
    <property type="molecule type" value="Genomic_DNA"/>
</dbReference>
<evidence type="ECO:0000256" key="2">
    <source>
        <dbReference type="SAM" id="MobiDB-lite"/>
    </source>
</evidence>
<evidence type="ECO:0000313" key="3">
    <source>
        <dbReference type="EMBL" id="CAI4017000.1"/>
    </source>
</evidence>
<comment type="caution">
    <text evidence="3">The sequence shown here is derived from an EMBL/GenBank/DDBJ whole genome shotgun (WGS) entry which is preliminary data.</text>
</comment>